<comment type="catalytic activity">
    <reaction evidence="11">
        <text>S-methyl-5'-thioadenosine + phosphate = 5-(methylsulfanyl)-alpha-D-ribose 1-phosphate + adenine</text>
        <dbReference type="Rhea" id="RHEA:11852"/>
        <dbReference type="ChEBI" id="CHEBI:16708"/>
        <dbReference type="ChEBI" id="CHEBI:17509"/>
        <dbReference type="ChEBI" id="CHEBI:43474"/>
        <dbReference type="ChEBI" id="CHEBI:58533"/>
        <dbReference type="EC" id="2.4.2.28"/>
    </reaction>
    <physiologicalReaction direction="left-to-right" evidence="11">
        <dbReference type="Rhea" id="RHEA:11853"/>
    </physiologicalReaction>
</comment>
<dbReference type="OrthoDB" id="4279at2"/>
<dbReference type="InterPro" id="IPR011324">
    <property type="entry name" value="Cytotoxic_necrot_fac-like_cat"/>
</dbReference>
<keyword evidence="14" id="KW-1185">Reference proteome</keyword>
<evidence type="ECO:0000256" key="9">
    <source>
        <dbReference type="ARBA" id="ARBA00047989"/>
    </source>
</evidence>
<evidence type="ECO:0000256" key="2">
    <source>
        <dbReference type="ARBA" id="ARBA00003215"/>
    </source>
</evidence>
<evidence type="ECO:0000256" key="6">
    <source>
        <dbReference type="ARBA" id="ARBA00022801"/>
    </source>
</evidence>
<dbReference type="STRING" id="435830.HMPREF0045_00263"/>
<dbReference type="InterPro" id="IPR003730">
    <property type="entry name" value="Cu_polyphenol_OxRdtase"/>
</dbReference>
<dbReference type="Gene3D" id="3.60.140.10">
    <property type="entry name" value="CNF1/YfiH-like putative cysteine hydrolases"/>
    <property type="match status" value="1"/>
</dbReference>
<evidence type="ECO:0000256" key="4">
    <source>
        <dbReference type="ARBA" id="ARBA00022679"/>
    </source>
</evidence>
<dbReference type="CDD" id="cd16833">
    <property type="entry name" value="YfiH"/>
    <property type="match status" value="1"/>
</dbReference>
<reference evidence="13 14" key="1">
    <citation type="submission" date="2011-10" db="EMBL/GenBank/DDBJ databases">
        <title>The Genome Sequence of Actinomyces graevenitzii C83.</title>
        <authorList>
            <consortium name="The Broad Institute Genome Sequencing Platform"/>
            <consortium name="The Broad Institute Genome Sequencing Center for Infectious Disease"/>
            <person name="Earl A."/>
            <person name="Ward D."/>
            <person name="Feldgarden M."/>
            <person name="Gevers D."/>
            <person name="Sibley C.D."/>
            <person name="Field T.R."/>
            <person name="Grinwis M."/>
            <person name="Eshaghurshan C.S."/>
            <person name="Surette M.G."/>
            <person name="Young S.K."/>
            <person name="Zeng Q."/>
            <person name="Gargeya S."/>
            <person name="Fitzgerald M."/>
            <person name="Haas B."/>
            <person name="Abouelleil A."/>
            <person name="Alvarado L."/>
            <person name="Arachchi H.M."/>
            <person name="Berlin A."/>
            <person name="Brown A."/>
            <person name="Chapman S.B."/>
            <person name="Chen Z."/>
            <person name="Dunbar C."/>
            <person name="Freedman E."/>
            <person name="Gearin G."/>
            <person name="Goldberg J."/>
            <person name="Griggs A."/>
            <person name="Gujja S."/>
            <person name="Heiman D."/>
            <person name="Howarth C."/>
            <person name="Larson L."/>
            <person name="Lui A."/>
            <person name="MacDonald P.J.P."/>
            <person name="Montmayeur A."/>
            <person name="Murphy C."/>
            <person name="Neiman D."/>
            <person name="Pearson M."/>
            <person name="Priest M."/>
            <person name="Roberts A."/>
            <person name="Saif S."/>
            <person name="Shea T."/>
            <person name="Shenoy N."/>
            <person name="Sisk P."/>
            <person name="Stolte C."/>
            <person name="Sykes S."/>
            <person name="Wortman J."/>
            <person name="Nusbaum C."/>
            <person name="Birren B."/>
        </authorList>
    </citation>
    <scope>NUCLEOTIDE SEQUENCE [LARGE SCALE GENOMIC DNA]</scope>
    <source>
        <strain evidence="13 14">C83</strain>
    </source>
</reference>
<dbReference type="Pfam" id="PF02578">
    <property type="entry name" value="Cu-oxidase_4"/>
    <property type="match status" value="1"/>
</dbReference>
<evidence type="ECO:0000256" key="10">
    <source>
        <dbReference type="ARBA" id="ARBA00048968"/>
    </source>
</evidence>
<name>G9PCY4_9ACTO</name>
<accession>G9PCY4</accession>
<dbReference type="InterPro" id="IPR038371">
    <property type="entry name" value="Cu_polyphenol_OxRdtase_sf"/>
</dbReference>
<dbReference type="Proteomes" id="UP000003822">
    <property type="component" value="Unassembled WGS sequence"/>
</dbReference>
<dbReference type="SUPFAM" id="SSF64438">
    <property type="entry name" value="CNF1/YfiH-like putative cysteine hydrolases"/>
    <property type="match status" value="1"/>
</dbReference>
<keyword evidence="6" id="KW-0378">Hydrolase</keyword>
<evidence type="ECO:0000256" key="12">
    <source>
        <dbReference type="RuleBase" id="RU361274"/>
    </source>
</evidence>
<dbReference type="PATRIC" id="fig|435830.3.peg.253"/>
<dbReference type="PANTHER" id="PTHR30616:SF2">
    <property type="entry name" value="PURINE NUCLEOSIDE PHOSPHORYLASE LACC1"/>
    <property type="match status" value="1"/>
</dbReference>
<dbReference type="EMBL" id="ACRN01000001">
    <property type="protein sequence ID" value="EHM89598.1"/>
    <property type="molecule type" value="Genomic_DNA"/>
</dbReference>
<dbReference type="HOGENOM" id="CLU_065784_3_1_11"/>
<comment type="catalytic activity">
    <reaction evidence="1">
        <text>inosine + phosphate = alpha-D-ribose 1-phosphate + hypoxanthine</text>
        <dbReference type="Rhea" id="RHEA:27646"/>
        <dbReference type="ChEBI" id="CHEBI:17368"/>
        <dbReference type="ChEBI" id="CHEBI:17596"/>
        <dbReference type="ChEBI" id="CHEBI:43474"/>
        <dbReference type="ChEBI" id="CHEBI:57720"/>
        <dbReference type="EC" id="2.4.2.1"/>
    </reaction>
    <physiologicalReaction direction="left-to-right" evidence="1">
        <dbReference type="Rhea" id="RHEA:27647"/>
    </physiologicalReaction>
</comment>
<evidence type="ECO:0000256" key="3">
    <source>
        <dbReference type="ARBA" id="ARBA00007353"/>
    </source>
</evidence>
<gene>
    <name evidence="13" type="ORF">HMPREF0045_00263</name>
</gene>
<evidence type="ECO:0000313" key="13">
    <source>
        <dbReference type="EMBL" id="EHM89598.1"/>
    </source>
</evidence>
<comment type="function">
    <text evidence="2">Purine nucleoside enzyme that catalyzes the phosphorolysis of adenosine and inosine nucleosides, yielding D-ribose 1-phosphate and the respective free bases, adenine and hypoxanthine. Also catalyzes the phosphorolysis of S-methyl-5'-thioadenosine into adenine and S-methyl-5-thio-alpha-D-ribose 1-phosphate. Also has adenosine deaminase activity.</text>
</comment>
<dbReference type="GO" id="GO:0016787">
    <property type="term" value="F:hydrolase activity"/>
    <property type="evidence" value="ECO:0007669"/>
    <property type="project" value="UniProtKB-KW"/>
</dbReference>
<keyword evidence="8" id="KW-0186">Copper</keyword>
<keyword evidence="4" id="KW-0808">Transferase</keyword>
<comment type="similarity">
    <text evidence="3 12">Belongs to the purine nucleoside phosphorylase YfiH/LACC1 family.</text>
</comment>
<evidence type="ECO:0000256" key="5">
    <source>
        <dbReference type="ARBA" id="ARBA00022723"/>
    </source>
</evidence>
<dbReference type="PANTHER" id="PTHR30616">
    <property type="entry name" value="UNCHARACTERIZED PROTEIN YFIH"/>
    <property type="match status" value="1"/>
</dbReference>
<dbReference type="NCBIfam" id="TIGR00726">
    <property type="entry name" value="peptidoglycan editing factor PgeF"/>
    <property type="match status" value="1"/>
</dbReference>
<protein>
    <recommendedName>
        <fullName evidence="12">Purine nucleoside phosphorylase</fullName>
    </recommendedName>
</protein>
<keyword evidence="5" id="KW-0479">Metal-binding</keyword>
<evidence type="ECO:0000313" key="14">
    <source>
        <dbReference type="Proteomes" id="UP000003822"/>
    </source>
</evidence>
<evidence type="ECO:0000256" key="1">
    <source>
        <dbReference type="ARBA" id="ARBA00000553"/>
    </source>
</evidence>
<proteinExistence type="inferred from homology"/>
<evidence type="ECO:0000256" key="7">
    <source>
        <dbReference type="ARBA" id="ARBA00022833"/>
    </source>
</evidence>
<keyword evidence="7" id="KW-0862">Zinc</keyword>
<dbReference type="GO" id="GO:0017061">
    <property type="term" value="F:S-methyl-5-thioadenosine phosphorylase activity"/>
    <property type="evidence" value="ECO:0007669"/>
    <property type="project" value="UniProtKB-EC"/>
</dbReference>
<comment type="catalytic activity">
    <reaction evidence="10">
        <text>adenosine + phosphate = alpha-D-ribose 1-phosphate + adenine</text>
        <dbReference type="Rhea" id="RHEA:27642"/>
        <dbReference type="ChEBI" id="CHEBI:16335"/>
        <dbReference type="ChEBI" id="CHEBI:16708"/>
        <dbReference type="ChEBI" id="CHEBI:43474"/>
        <dbReference type="ChEBI" id="CHEBI:57720"/>
        <dbReference type="EC" id="2.4.2.1"/>
    </reaction>
    <physiologicalReaction direction="left-to-right" evidence="10">
        <dbReference type="Rhea" id="RHEA:27643"/>
    </physiologicalReaction>
</comment>
<comment type="caution">
    <text evidence="13">The sequence shown here is derived from an EMBL/GenBank/DDBJ whole genome shotgun (WGS) entry which is preliminary data.</text>
</comment>
<organism evidence="13 14">
    <name type="scientific">Actinomyces graevenitzii C83</name>
    <dbReference type="NCBI Taxonomy" id="435830"/>
    <lineage>
        <taxon>Bacteria</taxon>
        <taxon>Bacillati</taxon>
        <taxon>Actinomycetota</taxon>
        <taxon>Actinomycetes</taxon>
        <taxon>Actinomycetales</taxon>
        <taxon>Actinomycetaceae</taxon>
        <taxon>Actinomyces</taxon>
    </lineage>
</organism>
<comment type="catalytic activity">
    <reaction evidence="9">
        <text>adenosine + H2O + H(+) = inosine + NH4(+)</text>
        <dbReference type="Rhea" id="RHEA:24408"/>
        <dbReference type="ChEBI" id="CHEBI:15377"/>
        <dbReference type="ChEBI" id="CHEBI:15378"/>
        <dbReference type="ChEBI" id="CHEBI:16335"/>
        <dbReference type="ChEBI" id="CHEBI:17596"/>
        <dbReference type="ChEBI" id="CHEBI:28938"/>
        <dbReference type="EC" id="3.5.4.4"/>
    </reaction>
    <physiologicalReaction direction="left-to-right" evidence="9">
        <dbReference type="Rhea" id="RHEA:24409"/>
    </physiologicalReaction>
</comment>
<dbReference type="GO" id="GO:0005507">
    <property type="term" value="F:copper ion binding"/>
    <property type="evidence" value="ECO:0007669"/>
    <property type="project" value="TreeGrafter"/>
</dbReference>
<dbReference type="AlphaFoldDB" id="G9PCY4"/>
<evidence type="ECO:0000256" key="8">
    <source>
        <dbReference type="ARBA" id="ARBA00023008"/>
    </source>
</evidence>
<dbReference type="eggNOG" id="COG1496">
    <property type="taxonomic scope" value="Bacteria"/>
</dbReference>
<sequence length="269" mass="28238">MEASYSARPSHVLRRAVGPLARLWITAVAYDRPCQGYELGFNLGPHVGDSPAKVLANRQRVAELIGADLSLGRPARIAWMDQVHGDRVALADSAATPQADALLLQRSDLGASCADAAAVMVADCLPLVLASDDGALVAAVHAGRRGAMAAIAAKTVAQMVARGAKASAIHAFIGPHICGKCYEVPADLAAQAAKLSPQASSRTRQDTPAIDLEALVRSQLLEAGLPSANIASEQVCTFENKSYFSYRRNCHTGRFALLIAPIGHAETNP</sequence>
<evidence type="ECO:0000256" key="11">
    <source>
        <dbReference type="ARBA" id="ARBA00049893"/>
    </source>
</evidence>